<evidence type="ECO:0000313" key="4">
    <source>
        <dbReference type="EMBL" id="KFA87279.1"/>
    </source>
</evidence>
<evidence type="ECO:0000256" key="1">
    <source>
        <dbReference type="ARBA" id="ARBA00022500"/>
    </source>
</evidence>
<dbReference type="Pfam" id="PF04509">
    <property type="entry name" value="CheC"/>
    <property type="match status" value="2"/>
</dbReference>
<comment type="caution">
    <text evidence="4">The sequence shown here is derived from an EMBL/GenBank/DDBJ whole genome shotgun (WGS) entry which is preliminary data.</text>
</comment>
<name>A0A084SFP4_9BACT</name>
<gene>
    <name evidence="4" type="ORF">Q664_48885</name>
</gene>
<dbReference type="GO" id="GO:0016787">
    <property type="term" value="F:hydrolase activity"/>
    <property type="evidence" value="ECO:0007669"/>
    <property type="project" value="UniProtKB-KW"/>
</dbReference>
<evidence type="ECO:0000313" key="5">
    <source>
        <dbReference type="Proteomes" id="UP000028547"/>
    </source>
</evidence>
<protein>
    <submittedName>
        <fullName evidence="4">Fibril biogenesis regulator DifG</fullName>
    </submittedName>
</protein>
<dbReference type="InterPro" id="IPR028976">
    <property type="entry name" value="CheC-like_sf"/>
</dbReference>
<dbReference type="PANTHER" id="PTHR43693:SF1">
    <property type="entry name" value="PROTEIN PHOSPHATASE CHEZ"/>
    <property type="match status" value="1"/>
</dbReference>
<dbReference type="RefSeq" id="WP_043412905.1">
    <property type="nucleotide sequence ID" value="NZ_JPMI01000389.1"/>
</dbReference>
<keyword evidence="1" id="KW-0145">Chemotaxis</keyword>
<accession>A0A084SFP4</accession>
<dbReference type="CDD" id="cd17909">
    <property type="entry name" value="CheC_ClassI"/>
    <property type="match status" value="1"/>
</dbReference>
<evidence type="ECO:0000256" key="2">
    <source>
        <dbReference type="ARBA" id="ARBA00022801"/>
    </source>
</evidence>
<dbReference type="AlphaFoldDB" id="A0A084SFP4"/>
<dbReference type="InterPro" id="IPR050992">
    <property type="entry name" value="CheZ_family_phosphatases"/>
</dbReference>
<dbReference type="Gene3D" id="3.40.1550.10">
    <property type="entry name" value="CheC-like"/>
    <property type="match status" value="1"/>
</dbReference>
<dbReference type="EMBL" id="JPMI01000389">
    <property type="protein sequence ID" value="KFA87279.1"/>
    <property type="molecule type" value="Genomic_DNA"/>
</dbReference>
<dbReference type="Proteomes" id="UP000028547">
    <property type="component" value="Unassembled WGS sequence"/>
</dbReference>
<dbReference type="SUPFAM" id="SSF103039">
    <property type="entry name" value="CheC-like"/>
    <property type="match status" value="1"/>
</dbReference>
<proteinExistence type="predicted"/>
<dbReference type="InterPro" id="IPR007597">
    <property type="entry name" value="CheC"/>
</dbReference>
<sequence>MSPSPSDIQLDALREVANIGCGHAVNALARLVGGRTVNLSVPRALLAAAAEVAEMLGGAEAPVVAAKLGMEGQLRGVLLLVLPREDSAALEALLLRRQDAPAEERESALSEAANIVASACLSAIGTLTGWRLLPSVPELVRGAAGLVVSRAVTEAQGGDRVVVLETRFSAVGVPSVSGQVLLVLERESSRALLSRLGV</sequence>
<feature type="domain" description="CheC-like protein" evidence="3">
    <location>
        <begin position="106"/>
        <end position="140"/>
    </location>
</feature>
<keyword evidence="2" id="KW-0378">Hydrolase</keyword>
<dbReference type="PANTHER" id="PTHR43693">
    <property type="entry name" value="PROTEIN PHOSPHATASE CHEZ"/>
    <property type="match status" value="1"/>
</dbReference>
<reference evidence="4 5" key="1">
    <citation type="submission" date="2014-07" db="EMBL/GenBank/DDBJ databases">
        <title>Draft Genome Sequence of Gephyronic Acid Producer, Cystobacter violaceus Strain Cb vi76.</title>
        <authorList>
            <person name="Stevens D.C."/>
            <person name="Young J."/>
            <person name="Carmichael R."/>
            <person name="Tan J."/>
            <person name="Taylor R.E."/>
        </authorList>
    </citation>
    <scope>NUCLEOTIDE SEQUENCE [LARGE SCALE GENOMIC DNA]</scope>
    <source>
        <strain evidence="4 5">Cb vi76</strain>
    </source>
</reference>
<dbReference type="GO" id="GO:0006935">
    <property type="term" value="P:chemotaxis"/>
    <property type="evidence" value="ECO:0007669"/>
    <property type="project" value="UniProtKB-KW"/>
</dbReference>
<organism evidence="4 5">
    <name type="scientific">Archangium violaceum Cb vi76</name>
    <dbReference type="NCBI Taxonomy" id="1406225"/>
    <lineage>
        <taxon>Bacteria</taxon>
        <taxon>Pseudomonadati</taxon>
        <taxon>Myxococcota</taxon>
        <taxon>Myxococcia</taxon>
        <taxon>Myxococcales</taxon>
        <taxon>Cystobacterineae</taxon>
        <taxon>Archangiaceae</taxon>
        <taxon>Archangium</taxon>
    </lineage>
</organism>
<feature type="domain" description="CheC-like protein" evidence="3">
    <location>
        <begin position="8"/>
        <end position="44"/>
    </location>
</feature>
<evidence type="ECO:0000259" key="3">
    <source>
        <dbReference type="Pfam" id="PF04509"/>
    </source>
</evidence>